<feature type="region of interest" description="Disordered" evidence="1">
    <location>
        <begin position="384"/>
        <end position="415"/>
    </location>
</feature>
<name>A0AAV5GIK8_9BASI</name>
<dbReference type="EMBL" id="BQKY01000004">
    <property type="protein sequence ID" value="GJN89306.1"/>
    <property type="molecule type" value="Genomic_DNA"/>
</dbReference>
<accession>A0AAV5GIK8</accession>
<dbReference type="InterPro" id="IPR014752">
    <property type="entry name" value="Arrestin-like_C"/>
</dbReference>
<dbReference type="AlphaFoldDB" id="A0AAV5GIK8"/>
<organism evidence="2 3">
    <name type="scientific">Rhodotorula paludigena</name>
    <dbReference type="NCBI Taxonomy" id="86838"/>
    <lineage>
        <taxon>Eukaryota</taxon>
        <taxon>Fungi</taxon>
        <taxon>Dikarya</taxon>
        <taxon>Basidiomycota</taxon>
        <taxon>Pucciniomycotina</taxon>
        <taxon>Microbotryomycetes</taxon>
        <taxon>Sporidiobolales</taxon>
        <taxon>Sporidiobolaceae</taxon>
        <taxon>Rhodotorula</taxon>
    </lineage>
</organism>
<keyword evidence="3" id="KW-1185">Reference proteome</keyword>
<gene>
    <name evidence="2" type="ORF">Rhopal_002286-T1</name>
</gene>
<feature type="region of interest" description="Disordered" evidence="1">
    <location>
        <begin position="495"/>
        <end position="610"/>
    </location>
</feature>
<evidence type="ECO:0008006" key="4">
    <source>
        <dbReference type="Google" id="ProtNLM"/>
    </source>
</evidence>
<comment type="caution">
    <text evidence="2">The sequence shown here is derived from an EMBL/GenBank/DDBJ whole genome shotgun (WGS) entry which is preliminary data.</text>
</comment>
<sequence length="610" mass="66709">MQNPLRHGSDAEKSFYEPFFLPSSTSRQGQGSRHRSSSPGLLGKIGLAQPSLQISLVEDVFFLHPGPDDQPSEDEIVKGTVTLWLPKPRALKHLTVRLVGRYDIGWDDSTPYESGICLERTVSLIQDGEVAQLEKGEHTFEVRYFPGSDSAVGNTNDFYHLQFIIIVPAGAACYERCQYGRVRHIITAKAKGLGPMGSDVMSNEKPVFFIVNPGLDDVSKPPPPLHLKFEGSLEEIGPYAVAMQSAYCMVAGLLLFRLNLLFPPMDLLIYSIKVKIIQSFQLRSPVDKDHTSSPPPVAQTVFILDAAHPPNFAKVSEKDLGGKSGTQTPRAGPLKVLKKDEMWKIHHLARLPNDNHIRPSTQEGTITPISVRHTIQMELTYRPMTEEESNPPPPGAPAPSKKGKDKEKDEPERRKVVMSKPFDIFSCCCFLDSLTLPVYALLDPNPMPLDAELQLPCVCGLNLKGLIERHATPLLIEGTDATIEYVAAPKPEGYLPTPSPHFYDEPQSLGSPTNDTPPPLSPVSPSDERRPSLAGALPGTDERGRSTSRRPNPSPLQNEPRAPSGGSGGGGFFRVAWEREEREQQGGQSGAQSFEVGEGDEVGTSGIGDV</sequence>
<evidence type="ECO:0000256" key="1">
    <source>
        <dbReference type="SAM" id="MobiDB-lite"/>
    </source>
</evidence>
<reference evidence="2 3" key="1">
    <citation type="submission" date="2021-12" db="EMBL/GenBank/DDBJ databases">
        <title>High titer production of polyol ester of fatty acids by Rhodotorula paludigena BS15 towards product separation-free biomass refinery.</title>
        <authorList>
            <person name="Mano J."/>
            <person name="Ono H."/>
            <person name="Tanaka T."/>
            <person name="Naito K."/>
            <person name="Sushida H."/>
            <person name="Ike M."/>
            <person name="Tokuyasu K."/>
            <person name="Kitaoka M."/>
        </authorList>
    </citation>
    <scope>NUCLEOTIDE SEQUENCE [LARGE SCALE GENOMIC DNA]</scope>
    <source>
        <strain evidence="2 3">BS15</strain>
    </source>
</reference>
<dbReference type="Proteomes" id="UP001342314">
    <property type="component" value="Unassembled WGS sequence"/>
</dbReference>
<evidence type="ECO:0000313" key="3">
    <source>
        <dbReference type="Proteomes" id="UP001342314"/>
    </source>
</evidence>
<proteinExistence type="predicted"/>
<dbReference type="Gene3D" id="2.60.40.640">
    <property type="match status" value="1"/>
</dbReference>
<feature type="compositionally biased region" description="Basic and acidic residues" evidence="1">
    <location>
        <begin position="402"/>
        <end position="415"/>
    </location>
</feature>
<evidence type="ECO:0000313" key="2">
    <source>
        <dbReference type="EMBL" id="GJN89306.1"/>
    </source>
</evidence>
<feature type="region of interest" description="Disordered" evidence="1">
    <location>
        <begin position="314"/>
        <end position="333"/>
    </location>
</feature>
<protein>
    <recommendedName>
        <fullName evidence="4">Arrestin-like N-terminal domain-containing protein</fullName>
    </recommendedName>
</protein>